<keyword evidence="2" id="KW-1185">Reference proteome</keyword>
<dbReference type="AlphaFoldDB" id="A0A0J7YMU2"/>
<name>A0A0J7YMU2_BETVV</name>
<feature type="non-terminal residue" evidence="1">
    <location>
        <position position="1"/>
    </location>
</feature>
<dbReference type="EMBL" id="KQ118679">
    <property type="protein sequence ID" value="KMS64917.1"/>
    <property type="molecule type" value="Genomic_DNA"/>
</dbReference>
<organism evidence="1 2">
    <name type="scientific">Beta vulgaris subsp. vulgaris</name>
    <name type="common">Beet</name>
    <dbReference type="NCBI Taxonomy" id="3555"/>
    <lineage>
        <taxon>Eukaryota</taxon>
        <taxon>Viridiplantae</taxon>
        <taxon>Streptophyta</taxon>
        <taxon>Embryophyta</taxon>
        <taxon>Tracheophyta</taxon>
        <taxon>Spermatophyta</taxon>
        <taxon>Magnoliopsida</taxon>
        <taxon>eudicotyledons</taxon>
        <taxon>Gunneridae</taxon>
        <taxon>Pentapetalae</taxon>
        <taxon>Caryophyllales</taxon>
        <taxon>Chenopodiaceae</taxon>
        <taxon>Betoideae</taxon>
        <taxon>Beta</taxon>
    </lineage>
</organism>
<accession>A0A0J7YMU2</accession>
<evidence type="ECO:0000313" key="1">
    <source>
        <dbReference type="EMBL" id="KMS64917.1"/>
    </source>
</evidence>
<proteinExistence type="predicted"/>
<gene>
    <name evidence="1" type="ORF">BVRB_041320</name>
</gene>
<evidence type="ECO:0000313" key="2">
    <source>
        <dbReference type="Proteomes" id="UP000035740"/>
    </source>
</evidence>
<reference evidence="1 2" key="1">
    <citation type="journal article" date="2014" name="Nature">
        <title>The genome of the recently domesticated crop plant sugar beet (Beta vulgaris).</title>
        <authorList>
            <person name="Dohm J.C."/>
            <person name="Minoche A.E."/>
            <person name="Holtgrawe D."/>
            <person name="Capella-Gutierrez S."/>
            <person name="Zakrzewski F."/>
            <person name="Tafer H."/>
            <person name="Rupp O."/>
            <person name="Sorensen T.R."/>
            <person name="Stracke R."/>
            <person name="Reinhardt R."/>
            <person name="Goesmann A."/>
            <person name="Kraft T."/>
            <person name="Schulz B."/>
            <person name="Stadler P.F."/>
            <person name="Schmidt T."/>
            <person name="Gabaldon T."/>
            <person name="Lehrach H."/>
            <person name="Weisshaar B."/>
            <person name="Himmelbauer H."/>
        </authorList>
    </citation>
    <scope>NUCLEOTIDE SEQUENCE [LARGE SCALE GENOMIC DNA]</scope>
    <source>
        <tissue evidence="1">Taproot</tissue>
    </source>
</reference>
<dbReference type="Gramene" id="KMS64917">
    <property type="protein sequence ID" value="KMS64917"/>
    <property type="gene ID" value="BVRB_041320"/>
</dbReference>
<sequence length="65" mass="6987">SCFLFKKGTSMGPFKSDDTISKTRCGFVCRSLGNGCRRVFPCAQDSQKGGVSSVILMPFVDDVAC</sequence>
<dbReference type="Proteomes" id="UP000035740">
    <property type="component" value="Unassembled WGS sequence"/>
</dbReference>
<protein>
    <submittedName>
        <fullName evidence="1">Uncharacterized protein</fullName>
    </submittedName>
</protein>